<keyword evidence="1" id="KW-1133">Transmembrane helix</keyword>
<dbReference type="Proteomes" id="UP001501470">
    <property type="component" value="Unassembled WGS sequence"/>
</dbReference>
<organism evidence="2 3">
    <name type="scientific">Dactylosporangium maewongense</name>
    <dbReference type="NCBI Taxonomy" id="634393"/>
    <lineage>
        <taxon>Bacteria</taxon>
        <taxon>Bacillati</taxon>
        <taxon>Actinomycetota</taxon>
        <taxon>Actinomycetes</taxon>
        <taxon>Micromonosporales</taxon>
        <taxon>Micromonosporaceae</taxon>
        <taxon>Dactylosporangium</taxon>
    </lineage>
</organism>
<gene>
    <name evidence="2" type="ORF">GCM10009827_062820</name>
</gene>
<reference evidence="2 3" key="1">
    <citation type="journal article" date="2019" name="Int. J. Syst. Evol. Microbiol.">
        <title>The Global Catalogue of Microorganisms (GCM) 10K type strain sequencing project: providing services to taxonomists for standard genome sequencing and annotation.</title>
        <authorList>
            <consortium name="The Broad Institute Genomics Platform"/>
            <consortium name="The Broad Institute Genome Sequencing Center for Infectious Disease"/>
            <person name="Wu L."/>
            <person name="Ma J."/>
        </authorList>
    </citation>
    <scope>NUCLEOTIDE SEQUENCE [LARGE SCALE GENOMIC DNA]</scope>
    <source>
        <strain evidence="2 3">JCM 15933</strain>
    </source>
</reference>
<comment type="caution">
    <text evidence="2">The sequence shown here is derived from an EMBL/GenBank/DDBJ whole genome shotgun (WGS) entry which is preliminary data.</text>
</comment>
<evidence type="ECO:0000313" key="3">
    <source>
        <dbReference type="Proteomes" id="UP001501470"/>
    </source>
</evidence>
<evidence type="ECO:0000313" key="2">
    <source>
        <dbReference type="EMBL" id="GAA1535878.1"/>
    </source>
</evidence>
<evidence type="ECO:0008006" key="4">
    <source>
        <dbReference type="Google" id="ProtNLM"/>
    </source>
</evidence>
<keyword evidence="3" id="KW-1185">Reference proteome</keyword>
<accession>A0ABN2B892</accession>
<keyword evidence="1" id="KW-0472">Membrane</keyword>
<protein>
    <recommendedName>
        <fullName evidence="4">Secreted protein</fullName>
    </recommendedName>
</protein>
<proteinExistence type="predicted"/>
<dbReference type="EMBL" id="BAAAQD010000013">
    <property type="protein sequence ID" value="GAA1535878.1"/>
    <property type="molecule type" value="Genomic_DNA"/>
</dbReference>
<keyword evidence="1" id="KW-0812">Transmembrane</keyword>
<sequence>MQRGLSLRHQITVGLFVAIAAAVVVPIVMASAANSAPSARPDPGWLRADTTADVVYPDGATVARPAIQAAAPKVDRGSAVAKVRSAGFAEELQPGTPEVALRSVTRQLKGQAAADYADRLAWVVTYRGSQPQVRGPMTMKQEERKKLSASLYCVMVFLVDAGTSEVFDAQQFCKS</sequence>
<evidence type="ECO:0000256" key="1">
    <source>
        <dbReference type="SAM" id="Phobius"/>
    </source>
</evidence>
<feature type="transmembrane region" description="Helical" evidence="1">
    <location>
        <begin position="12"/>
        <end position="33"/>
    </location>
</feature>
<name>A0ABN2B892_9ACTN</name>